<proteinExistence type="predicted"/>
<reference evidence="2" key="1">
    <citation type="submission" date="2020-04" db="EMBL/GenBank/DDBJ databases">
        <authorList>
            <person name="Chiriac C."/>
            <person name="Salcher M."/>
            <person name="Ghai R."/>
            <person name="Kavagutti S V."/>
        </authorList>
    </citation>
    <scope>NUCLEOTIDE SEQUENCE</scope>
</reference>
<feature type="compositionally biased region" description="Polar residues" evidence="1">
    <location>
        <begin position="180"/>
        <end position="192"/>
    </location>
</feature>
<name>A0A6J5LF17_9CAUD</name>
<organism evidence="2">
    <name type="scientific">uncultured Caudovirales phage</name>
    <dbReference type="NCBI Taxonomy" id="2100421"/>
    <lineage>
        <taxon>Viruses</taxon>
        <taxon>Duplodnaviria</taxon>
        <taxon>Heunggongvirae</taxon>
        <taxon>Uroviricota</taxon>
        <taxon>Caudoviricetes</taxon>
        <taxon>Peduoviridae</taxon>
        <taxon>Maltschvirus</taxon>
        <taxon>Maltschvirus maltsch</taxon>
    </lineage>
</organism>
<evidence type="ECO:0000256" key="1">
    <source>
        <dbReference type="SAM" id="MobiDB-lite"/>
    </source>
</evidence>
<feature type="region of interest" description="Disordered" evidence="1">
    <location>
        <begin position="178"/>
        <end position="197"/>
    </location>
</feature>
<gene>
    <name evidence="2" type="ORF">UFOVP255_41</name>
</gene>
<evidence type="ECO:0000313" key="2">
    <source>
        <dbReference type="EMBL" id="CAB4132655.1"/>
    </source>
</evidence>
<protein>
    <submittedName>
        <fullName evidence="2">Uncharacterized protein</fullName>
    </submittedName>
</protein>
<accession>A0A6J5LF17</accession>
<dbReference type="EMBL" id="LR796265">
    <property type="protein sequence ID" value="CAB4132655.1"/>
    <property type="molecule type" value="Genomic_DNA"/>
</dbReference>
<sequence>MNSVNKYHPSLVEKALLLRYAAGPNLLSKKKKLKKSTFKVLYQLHLLGKNVRKGRWTDIHTSKETISKWSGVGIRQLTTFINDRDCFPIFGECVRRPGTSNLYRLHAWVEELFDAFERVGMMRRFGTDFDIWFRTFCKRFDGVFLPLLEKGLSLYEVVNRLCTKIPVKVRGSNPVKVHATTASQSTTPSGTKSKYEQPPNPIFRKLSEVGFRLDRFGLAPGDQYQMLNRYSPKDNLKACDLMETFIKRAIMPKSPIRLYQSCINRIRKVA</sequence>